<keyword evidence="2" id="KW-1185">Reference proteome</keyword>
<reference evidence="2" key="1">
    <citation type="submission" date="2022-06" db="EMBL/GenBank/DDBJ databases">
        <authorList>
            <person name="Berger JAMES D."/>
            <person name="Berger JAMES D."/>
        </authorList>
    </citation>
    <scope>NUCLEOTIDE SEQUENCE [LARGE SCALE GENOMIC DNA]</scope>
</reference>
<reference evidence="3" key="2">
    <citation type="submission" date="2023-11" db="UniProtKB">
        <authorList>
            <consortium name="WormBaseParasite"/>
        </authorList>
    </citation>
    <scope>IDENTIFICATION</scope>
</reference>
<dbReference type="Proteomes" id="UP000050795">
    <property type="component" value="Unassembled WGS sequence"/>
</dbReference>
<feature type="region of interest" description="Disordered" evidence="1">
    <location>
        <begin position="119"/>
        <end position="139"/>
    </location>
</feature>
<dbReference type="OrthoDB" id="6293392at2759"/>
<dbReference type="WBParaSite" id="TREG1_113950.1">
    <property type="protein sequence ID" value="TREG1_113950.1"/>
    <property type="gene ID" value="TREG1_113950"/>
</dbReference>
<evidence type="ECO:0000313" key="3">
    <source>
        <dbReference type="WBParaSite" id="TREG1_113950.1"/>
    </source>
</evidence>
<protein>
    <submittedName>
        <fullName evidence="3">PX domain-containing protein</fullName>
    </submittedName>
</protein>
<proteinExistence type="predicted"/>
<evidence type="ECO:0000313" key="2">
    <source>
        <dbReference type="Proteomes" id="UP000050795"/>
    </source>
</evidence>
<sequence>MDCTYDFDYVVAFKPEKKSTLQIRIDQFYKLQKNLSIQENKQLELTTGTIMKDDSSENKFTPSNAVSNVPIQSLTKQQINIPSKQALKHKDNNYYDESDPSYSYTTTTTTGINTETAKTVKTRTPKYQQTDNKSKNGQIDTLEGITQTAKRNTDTLTDSNIKDCTDYQYSAFSSMRLPFRRWILHNSVIYIGGTLQYLTTPDRIPLDDELEFIIDNCYKHRIRHKSELFLKRLPILQTSGTV</sequence>
<feature type="compositionally biased region" description="Polar residues" evidence="1">
    <location>
        <begin position="125"/>
        <end position="139"/>
    </location>
</feature>
<evidence type="ECO:0000256" key="1">
    <source>
        <dbReference type="SAM" id="MobiDB-lite"/>
    </source>
</evidence>
<name>A0A183X5B0_TRIRE</name>
<accession>A0A183X5B0</accession>
<dbReference type="AlphaFoldDB" id="A0A183X5B0"/>
<organism evidence="2 3">
    <name type="scientific">Trichobilharzia regenti</name>
    <name type="common">Nasal bird schistosome</name>
    <dbReference type="NCBI Taxonomy" id="157069"/>
    <lineage>
        <taxon>Eukaryota</taxon>
        <taxon>Metazoa</taxon>
        <taxon>Spiralia</taxon>
        <taxon>Lophotrochozoa</taxon>
        <taxon>Platyhelminthes</taxon>
        <taxon>Trematoda</taxon>
        <taxon>Digenea</taxon>
        <taxon>Strigeidida</taxon>
        <taxon>Schistosomatoidea</taxon>
        <taxon>Schistosomatidae</taxon>
        <taxon>Trichobilharzia</taxon>
    </lineage>
</organism>